<reference evidence="2 4" key="2">
    <citation type="submission" date="2019-11" db="EMBL/GenBank/DDBJ databases">
        <title>Epiphytic Pseudomonas syringae from cherry orchards.</title>
        <authorList>
            <person name="Hulin M.T."/>
        </authorList>
    </citation>
    <scope>NUCLEOTIDE SEQUENCE [LARGE SCALE GENOMIC DNA]</scope>
    <source>
        <strain evidence="2 4">PA-5-11C</strain>
    </source>
</reference>
<dbReference type="Proteomes" id="UP000027308">
    <property type="component" value="Chromosome"/>
</dbReference>
<keyword evidence="4" id="KW-1185">Reference proteome</keyword>
<sequence length="137" mass="15406">MPHFIAEYTDNIERQADLPGLFEKVHRVLGDSGVFPLGGIRSRGVRLDTWRMADGKHDYAFVHMTLKVGHGRDLSTRQAVAETVFAVITTHFAELQAQRLLALSFEMVELHAQLNFKQNNVHAFLNNPTVSTDHATP</sequence>
<keyword evidence="1" id="KW-0413">Isomerase</keyword>
<dbReference type="GeneID" id="45624113"/>
<dbReference type="PANTHER" id="PTHR37950:SF1">
    <property type="entry name" value="4-HYDROXYPHENYLACETATE CATABOLISM PROTEIN"/>
    <property type="match status" value="1"/>
</dbReference>
<dbReference type="GO" id="GO:0008704">
    <property type="term" value="F:5-carboxymethyl-2-hydroxymuconate delta-isomerase activity"/>
    <property type="evidence" value="ECO:0007669"/>
    <property type="project" value="InterPro"/>
</dbReference>
<dbReference type="AlphaFoldDB" id="A0A1N7UK75"/>
<dbReference type="RefSeq" id="WP_010209255.1">
    <property type="nucleotide sequence ID" value="NZ_CP007637.1"/>
</dbReference>
<organism evidence="1 3">
    <name type="scientific">Pseudomonas simiae</name>
    <dbReference type="NCBI Taxonomy" id="321846"/>
    <lineage>
        <taxon>Bacteria</taxon>
        <taxon>Pseudomonadati</taxon>
        <taxon>Pseudomonadota</taxon>
        <taxon>Gammaproteobacteria</taxon>
        <taxon>Pseudomonadales</taxon>
        <taxon>Pseudomonadaceae</taxon>
        <taxon>Pseudomonas</taxon>
    </lineage>
</organism>
<evidence type="ECO:0000313" key="4">
    <source>
        <dbReference type="Proteomes" id="UP000814078"/>
    </source>
</evidence>
<dbReference type="eggNOG" id="COG3232">
    <property type="taxonomic scope" value="Bacteria"/>
</dbReference>
<dbReference type="EMBL" id="CP007637">
    <property type="protein sequence ID" value="AIB37413.1"/>
    <property type="molecule type" value="Genomic_DNA"/>
</dbReference>
<evidence type="ECO:0000313" key="3">
    <source>
        <dbReference type="Proteomes" id="UP000027308"/>
    </source>
</evidence>
<proteinExistence type="predicted"/>
<dbReference type="InterPro" id="IPR004220">
    <property type="entry name" value="5-COMe_2-OHmuconate_Isoase"/>
</dbReference>
<dbReference type="PANTHER" id="PTHR37950">
    <property type="entry name" value="4-HYDROXYPHENYLACETATE CATABOLISM PROTEIN"/>
    <property type="match status" value="1"/>
</dbReference>
<dbReference type="Proteomes" id="UP000814078">
    <property type="component" value="Unassembled WGS sequence"/>
</dbReference>
<dbReference type="InterPro" id="IPR014347">
    <property type="entry name" value="Tautomerase/MIF_sf"/>
</dbReference>
<accession>A0A1N7UK75</accession>
<evidence type="ECO:0000313" key="2">
    <source>
        <dbReference type="EMBL" id="MCF5321400.1"/>
    </source>
</evidence>
<name>A0A1N7UK75_9PSED</name>
<dbReference type="SUPFAM" id="SSF55331">
    <property type="entry name" value="Tautomerase/MIF"/>
    <property type="match status" value="1"/>
</dbReference>
<dbReference type="Gene3D" id="3.30.429.10">
    <property type="entry name" value="Macrophage Migration Inhibitory Factor"/>
    <property type="match status" value="1"/>
</dbReference>
<protein>
    <submittedName>
        <fullName evidence="1">5-carboxymethyl-2-hydroxymuconate isomerase</fullName>
    </submittedName>
</protein>
<gene>
    <name evidence="2" type="ORF">GIW13_24205</name>
    <name evidence="1" type="ORF">PS417_17850</name>
</gene>
<evidence type="ECO:0000313" key="1">
    <source>
        <dbReference type="EMBL" id="AIB37413.1"/>
    </source>
</evidence>
<dbReference type="OrthoDB" id="9814215at2"/>
<dbReference type="EMBL" id="WKCM01000054">
    <property type="protein sequence ID" value="MCF5321400.1"/>
    <property type="molecule type" value="Genomic_DNA"/>
</dbReference>
<dbReference type="PROSITE" id="PS50007">
    <property type="entry name" value="PIPLC_X_DOMAIN"/>
    <property type="match status" value="1"/>
</dbReference>
<dbReference type="Pfam" id="PF02962">
    <property type="entry name" value="CHMI"/>
    <property type="match status" value="1"/>
</dbReference>
<dbReference type="CDD" id="cd00580">
    <property type="entry name" value="CHMI"/>
    <property type="match status" value="1"/>
</dbReference>
<reference evidence="1 3" key="1">
    <citation type="submission" date="2014-05" db="EMBL/GenBank/DDBJ databases">
        <title>Pseudomonas simiae WCS417.</title>
        <authorList>
            <person name="Berendsen R.L."/>
        </authorList>
    </citation>
    <scope>NUCLEOTIDE SEQUENCE [LARGE SCALE GENOMIC DNA]</scope>
    <source>
        <strain evidence="1 3">WCS417</strain>
    </source>
</reference>